<keyword evidence="9" id="KW-1185">Reference proteome</keyword>
<feature type="region of interest" description="Disordered" evidence="6">
    <location>
        <begin position="179"/>
        <end position="203"/>
    </location>
</feature>
<keyword evidence="5" id="KW-0539">Nucleus</keyword>
<dbReference type="EMBL" id="LN724120">
    <property type="protein sequence ID" value="CEP10462.1"/>
    <property type="molecule type" value="Genomic_DNA"/>
</dbReference>
<gene>
    <name evidence="8" type="primary">PARPA_04144.1 scaffold 11792</name>
</gene>
<dbReference type="Proteomes" id="UP000054107">
    <property type="component" value="Unassembled WGS sequence"/>
</dbReference>
<evidence type="ECO:0000256" key="2">
    <source>
        <dbReference type="ARBA" id="ARBA00022723"/>
    </source>
</evidence>
<dbReference type="InterPro" id="IPR007219">
    <property type="entry name" value="XnlR_reg_dom"/>
</dbReference>
<dbReference type="STRING" id="35722.A0A0B7MZC0"/>
<evidence type="ECO:0000259" key="7">
    <source>
        <dbReference type="SMART" id="SM00906"/>
    </source>
</evidence>
<evidence type="ECO:0000256" key="1">
    <source>
        <dbReference type="ARBA" id="ARBA00004123"/>
    </source>
</evidence>
<dbReference type="GO" id="GO:0006351">
    <property type="term" value="P:DNA-templated transcription"/>
    <property type="evidence" value="ECO:0007669"/>
    <property type="project" value="InterPro"/>
</dbReference>
<accession>A0A0B7MZC0</accession>
<feature type="compositionally biased region" description="Polar residues" evidence="6">
    <location>
        <begin position="179"/>
        <end position="193"/>
    </location>
</feature>
<evidence type="ECO:0000256" key="3">
    <source>
        <dbReference type="ARBA" id="ARBA00023015"/>
    </source>
</evidence>
<dbReference type="GO" id="GO:0003677">
    <property type="term" value="F:DNA binding"/>
    <property type="evidence" value="ECO:0007669"/>
    <property type="project" value="InterPro"/>
</dbReference>
<dbReference type="PANTHER" id="PTHR47338:SF5">
    <property type="entry name" value="ZN(II)2CYS6 TRANSCRIPTION FACTOR (EUROFUNG)"/>
    <property type="match status" value="1"/>
</dbReference>
<feature type="compositionally biased region" description="Low complexity" evidence="6">
    <location>
        <begin position="942"/>
        <end position="956"/>
    </location>
</feature>
<name>A0A0B7MZC0_9FUNG</name>
<protein>
    <recommendedName>
        <fullName evidence="7">Xylanolytic transcriptional activator regulatory domain-containing protein</fullName>
    </recommendedName>
</protein>
<evidence type="ECO:0000256" key="5">
    <source>
        <dbReference type="ARBA" id="ARBA00023242"/>
    </source>
</evidence>
<proteinExistence type="predicted"/>
<evidence type="ECO:0000256" key="6">
    <source>
        <dbReference type="SAM" id="MobiDB-lite"/>
    </source>
</evidence>
<dbReference type="SMART" id="SM00906">
    <property type="entry name" value="Fungal_trans"/>
    <property type="match status" value="1"/>
</dbReference>
<keyword evidence="3" id="KW-0805">Transcription regulation</keyword>
<sequence>MSTSKRYVYICTGYNDFSTKDQPFSIAECSYDGSATQVDLFNLTKLNETVDILQKRVQSIESDIKDVCSNTQYVANEVRMTRVAGWNHSSEKITDVNSNEQQHEREYTRSPANTIARNSRTNGSNNLLATSNAQWSLSLTPKGLRIDTNIASLHDLYDILLSGVSQFDLSNSACMHESISNATNSPPRSSGLTSCKLPESPRPETATVVRKKPLWRTRLKIFPLYSSWEPHGKKSNLDGPLKSGSTESSSVEISTSTSLLSESISKETLHHMLSIFCECFLCFPCPEPQQSVLTRFENETLDPLLANAVFAWTARHAAIYHNLFPGKDPNQVGQGFFLKAKSLVKDCFTKASIDTMQSLLIMYIYAIGIPSERKAEVESEAYMYLGVAIRMCLDFKMDSESSSPNPFDKERNRRFYWVLHFLETLGSVHSDKPFALPSRNNETVQYPTLMEHEKSGEIRYRVKFIIERFKITHIYRKIIDKTTKETPLLSQISAIDKELQNWKAALPSYLQYETGDIHRKRWDSTSFRDQACIKLNFEYNFQLCQLYGLFFSKSGADENNNVANLQQPSAVEVLSREICLKAAGNTVELLECWAQLKQLWCHFSLENLMMTTMIYGNSLTQANGGEREIATKNLEKIAKILLNSPVRHHKYVLTLVGKIRFMFKEILNTNLQLDGKFSPDETLSKDIDDSQQQSKDVTTDAIHIPATESSPQGKQQQQIAASVLPSISSTTNSIRHGQHARANSIPINTAVPDQSINYLSLTNQFNQKNSIYDAFDVASASSAFDMNKAESFSERMHFSDFVYTPTLLDHSDSVNGASMLSTVTANSIGTATYGQRQRGKKRNYTAEMMDDNCQLQQQSQQQQQYHYGYNANNTLSTCTTNNSPTQISITSPTWLEIETFVTQPSLLNHPTDLQQQYVQMNSNFNDNTGRQRYPTPTPKVIPSQQQPQQQLSPSLQNYHNNYNDSYFKTT</sequence>
<keyword evidence="4" id="KW-0804">Transcription</keyword>
<feature type="region of interest" description="Disordered" evidence="6">
    <location>
        <begin position="97"/>
        <end position="127"/>
    </location>
</feature>
<feature type="domain" description="Xylanolytic transcriptional activator regulatory" evidence="7">
    <location>
        <begin position="381"/>
        <end position="453"/>
    </location>
</feature>
<dbReference type="GO" id="GO:0008270">
    <property type="term" value="F:zinc ion binding"/>
    <property type="evidence" value="ECO:0007669"/>
    <property type="project" value="InterPro"/>
</dbReference>
<dbReference type="InterPro" id="IPR050815">
    <property type="entry name" value="TF_fung"/>
</dbReference>
<keyword evidence="2" id="KW-0479">Metal-binding</keyword>
<comment type="subcellular location">
    <subcellularLocation>
        <location evidence="1">Nucleus</location>
    </subcellularLocation>
</comment>
<reference evidence="8 9" key="1">
    <citation type="submission" date="2014-09" db="EMBL/GenBank/DDBJ databases">
        <authorList>
            <person name="Ellenberger Sabrina"/>
        </authorList>
    </citation>
    <scope>NUCLEOTIDE SEQUENCE [LARGE SCALE GENOMIC DNA]</scope>
    <source>
        <strain evidence="8 9">CBS 412.66</strain>
    </source>
</reference>
<evidence type="ECO:0000256" key="4">
    <source>
        <dbReference type="ARBA" id="ARBA00023163"/>
    </source>
</evidence>
<dbReference type="AlphaFoldDB" id="A0A0B7MZC0"/>
<dbReference type="CDD" id="cd12148">
    <property type="entry name" value="fungal_TF_MHR"/>
    <property type="match status" value="1"/>
</dbReference>
<evidence type="ECO:0000313" key="9">
    <source>
        <dbReference type="Proteomes" id="UP000054107"/>
    </source>
</evidence>
<feature type="region of interest" description="Disordered" evidence="6">
    <location>
        <begin position="923"/>
        <end position="970"/>
    </location>
</feature>
<dbReference type="Pfam" id="PF04082">
    <property type="entry name" value="Fungal_trans"/>
    <property type="match status" value="1"/>
</dbReference>
<evidence type="ECO:0000313" key="8">
    <source>
        <dbReference type="EMBL" id="CEP10462.1"/>
    </source>
</evidence>
<dbReference type="OrthoDB" id="3362851at2759"/>
<dbReference type="PANTHER" id="PTHR47338">
    <property type="entry name" value="ZN(II)2CYS6 TRANSCRIPTION FACTOR (EUROFUNG)-RELATED"/>
    <property type="match status" value="1"/>
</dbReference>
<feature type="compositionally biased region" description="Polar residues" evidence="6">
    <location>
        <begin position="110"/>
        <end position="127"/>
    </location>
</feature>
<dbReference type="GO" id="GO:0000981">
    <property type="term" value="F:DNA-binding transcription factor activity, RNA polymerase II-specific"/>
    <property type="evidence" value="ECO:0007669"/>
    <property type="project" value="InterPro"/>
</dbReference>
<dbReference type="GO" id="GO:0005634">
    <property type="term" value="C:nucleus"/>
    <property type="evidence" value="ECO:0007669"/>
    <property type="project" value="UniProtKB-SubCell"/>
</dbReference>
<organism evidence="8 9">
    <name type="scientific">Parasitella parasitica</name>
    <dbReference type="NCBI Taxonomy" id="35722"/>
    <lineage>
        <taxon>Eukaryota</taxon>
        <taxon>Fungi</taxon>
        <taxon>Fungi incertae sedis</taxon>
        <taxon>Mucoromycota</taxon>
        <taxon>Mucoromycotina</taxon>
        <taxon>Mucoromycetes</taxon>
        <taxon>Mucorales</taxon>
        <taxon>Mucorineae</taxon>
        <taxon>Mucoraceae</taxon>
        <taxon>Parasitella</taxon>
    </lineage>
</organism>
<feature type="compositionally biased region" description="Polar residues" evidence="6">
    <location>
        <begin position="957"/>
        <end position="970"/>
    </location>
</feature>